<evidence type="ECO:0000313" key="13">
    <source>
        <dbReference type="Proteomes" id="UP001216390"/>
    </source>
</evidence>
<comment type="catalytic activity">
    <reaction evidence="8">
        <text>fluoride(in) = fluoride(out)</text>
        <dbReference type="Rhea" id="RHEA:76159"/>
        <dbReference type="ChEBI" id="CHEBI:17051"/>
    </reaction>
    <physiologicalReaction direction="left-to-right" evidence="8">
        <dbReference type="Rhea" id="RHEA:76160"/>
    </physiologicalReaction>
</comment>
<evidence type="ECO:0000256" key="11">
    <source>
        <dbReference type="SAM" id="MobiDB-lite"/>
    </source>
</evidence>
<evidence type="ECO:0000313" key="12">
    <source>
        <dbReference type="EMBL" id="WCO67367.1"/>
    </source>
</evidence>
<dbReference type="PANTHER" id="PTHR28259:SF1">
    <property type="entry name" value="FLUORIDE EXPORT PROTEIN 1-RELATED"/>
    <property type="match status" value="1"/>
</dbReference>
<keyword evidence="13" id="KW-1185">Reference proteome</keyword>
<feature type="transmembrane region" description="Helical" evidence="10">
    <location>
        <begin position="53"/>
        <end position="78"/>
    </location>
</feature>
<sequence>MAPSDPAVVPGAHHPPSPTGPAALGAVAAGGALGAVLRWALSGALPTPAGGLGWSTAVVNLSGAFLLGLLLAGLAGTAARRGGAPAWHHLARLGLGTGVLGGWTTFSTLMVEVDRALDAGRPGVAATALLVSLVGGLALAAAGTAAGRRLVPTS</sequence>
<feature type="transmembrane region" description="Helical" evidence="10">
    <location>
        <begin position="22"/>
        <end position="41"/>
    </location>
</feature>
<evidence type="ECO:0000256" key="1">
    <source>
        <dbReference type="ARBA" id="ARBA00004651"/>
    </source>
</evidence>
<name>A0AAE9YF02_9ACTN</name>
<evidence type="ECO:0000256" key="8">
    <source>
        <dbReference type="ARBA" id="ARBA00035585"/>
    </source>
</evidence>
<evidence type="ECO:0000256" key="7">
    <source>
        <dbReference type="ARBA" id="ARBA00035120"/>
    </source>
</evidence>
<keyword evidence="10" id="KW-0479">Metal-binding</keyword>
<keyword evidence="2 10" id="KW-1003">Cell membrane</keyword>
<comment type="function">
    <text evidence="9 10">Fluoride-specific ion channel. Important for reducing fluoride concentration in the cell, thus reducing its toxicity.</text>
</comment>
<gene>
    <name evidence="10" type="primary">fluC</name>
    <name evidence="10" type="synonym">crcB</name>
    <name evidence="12" type="ORF">PO878_01375</name>
</gene>
<evidence type="ECO:0000256" key="4">
    <source>
        <dbReference type="ARBA" id="ARBA00022989"/>
    </source>
</evidence>
<evidence type="ECO:0000256" key="9">
    <source>
        <dbReference type="ARBA" id="ARBA00049940"/>
    </source>
</evidence>
<keyword evidence="6 10" id="KW-0407">Ion channel</keyword>
<evidence type="ECO:0000256" key="2">
    <source>
        <dbReference type="ARBA" id="ARBA00022475"/>
    </source>
</evidence>
<evidence type="ECO:0000256" key="6">
    <source>
        <dbReference type="ARBA" id="ARBA00023303"/>
    </source>
</evidence>
<keyword evidence="5 10" id="KW-0472">Membrane</keyword>
<feature type="binding site" evidence="10">
    <location>
        <position position="104"/>
    </location>
    <ligand>
        <name>Na(+)</name>
        <dbReference type="ChEBI" id="CHEBI:29101"/>
        <note>structural</note>
    </ligand>
</feature>
<evidence type="ECO:0000256" key="5">
    <source>
        <dbReference type="ARBA" id="ARBA00023136"/>
    </source>
</evidence>
<keyword evidence="10" id="KW-0813">Transport</keyword>
<dbReference type="GO" id="GO:0062054">
    <property type="term" value="F:fluoride channel activity"/>
    <property type="evidence" value="ECO:0007669"/>
    <property type="project" value="UniProtKB-UniRule"/>
</dbReference>
<dbReference type="Proteomes" id="UP001216390">
    <property type="component" value="Chromosome"/>
</dbReference>
<dbReference type="EMBL" id="CP116942">
    <property type="protein sequence ID" value="WCO67367.1"/>
    <property type="molecule type" value="Genomic_DNA"/>
</dbReference>
<dbReference type="GO" id="GO:0140114">
    <property type="term" value="P:cellular detoxification of fluoride"/>
    <property type="evidence" value="ECO:0007669"/>
    <property type="project" value="UniProtKB-UniRule"/>
</dbReference>
<evidence type="ECO:0000256" key="10">
    <source>
        <dbReference type="HAMAP-Rule" id="MF_00454"/>
    </source>
</evidence>
<reference evidence="12" key="1">
    <citation type="submission" date="2023-01" db="EMBL/GenBank/DDBJ databases">
        <title>The diversity of Class Acidimicrobiia in South China Sea sediment environments and the proposal of Iamia marina sp. nov., a novel species of the genus Iamia.</title>
        <authorList>
            <person name="He Y."/>
            <person name="Tian X."/>
        </authorList>
    </citation>
    <scope>NUCLEOTIDE SEQUENCE</scope>
    <source>
        <strain evidence="12">DSM 19957</strain>
    </source>
</reference>
<dbReference type="RefSeq" id="WP_272736889.1">
    <property type="nucleotide sequence ID" value="NZ_CP116942.1"/>
</dbReference>
<proteinExistence type="inferred from homology"/>
<protein>
    <recommendedName>
        <fullName evidence="10">Fluoride-specific ion channel FluC</fullName>
    </recommendedName>
</protein>
<feature type="transmembrane region" description="Helical" evidence="10">
    <location>
        <begin position="90"/>
        <end position="111"/>
    </location>
</feature>
<comment type="subcellular location">
    <subcellularLocation>
        <location evidence="1 10">Cell membrane</location>
        <topology evidence="1 10">Multi-pass membrane protein</topology>
    </subcellularLocation>
</comment>
<keyword evidence="3 10" id="KW-0812">Transmembrane</keyword>
<dbReference type="GO" id="GO:0005886">
    <property type="term" value="C:plasma membrane"/>
    <property type="evidence" value="ECO:0007669"/>
    <property type="project" value="UniProtKB-SubCell"/>
</dbReference>
<accession>A0AAE9YF02</accession>
<dbReference type="PANTHER" id="PTHR28259">
    <property type="entry name" value="FLUORIDE EXPORT PROTEIN 1-RELATED"/>
    <property type="match status" value="1"/>
</dbReference>
<feature type="binding site" evidence="10">
    <location>
        <position position="101"/>
    </location>
    <ligand>
        <name>Na(+)</name>
        <dbReference type="ChEBI" id="CHEBI:29101"/>
        <note>structural</note>
    </ligand>
</feature>
<organism evidence="12 13">
    <name type="scientific">Iamia majanohamensis</name>
    <dbReference type="NCBI Taxonomy" id="467976"/>
    <lineage>
        <taxon>Bacteria</taxon>
        <taxon>Bacillati</taxon>
        <taxon>Actinomycetota</taxon>
        <taxon>Acidimicrobiia</taxon>
        <taxon>Acidimicrobiales</taxon>
        <taxon>Iamiaceae</taxon>
        <taxon>Iamia</taxon>
    </lineage>
</organism>
<dbReference type="InterPro" id="IPR003691">
    <property type="entry name" value="FluC"/>
</dbReference>
<comment type="similarity">
    <text evidence="7 10">Belongs to the fluoride channel Fluc/FEX (TC 1.A.43) family.</text>
</comment>
<keyword evidence="10" id="KW-0915">Sodium</keyword>
<dbReference type="AlphaFoldDB" id="A0AAE9YF02"/>
<dbReference type="GO" id="GO:0046872">
    <property type="term" value="F:metal ion binding"/>
    <property type="evidence" value="ECO:0007669"/>
    <property type="project" value="UniProtKB-KW"/>
</dbReference>
<dbReference type="HAMAP" id="MF_00454">
    <property type="entry name" value="FluC"/>
    <property type="match status" value="1"/>
</dbReference>
<keyword evidence="10" id="KW-0406">Ion transport</keyword>
<feature type="region of interest" description="Disordered" evidence="11">
    <location>
        <begin position="1"/>
        <end position="21"/>
    </location>
</feature>
<dbReference type="Pfam" id="PF02537">
    <property type="entry name" value="CRCB"/>
    <property type="match status" value="1"/>
</dbReference>
<comment type="activity regulation">
    <text evidence="10">Na(+) is not transported, but it plays an essential structural role and its presence is essential for fluoride channel function.</text>
</comment>
<evidence type="ECO:0000256" key="3">
    <source>
        <dbReference type="ARBA" id="ARBA00022692"/>
    </source>
</evidence>
<dbReference type="KEGG" id="ima:PO878_01375"/>
<keyword evidence="4 10" id="KW-1133">Transmembrane helix</keyword>
<feature type="transmembrane region" description="Helical" evidence="10">
    <location>
        <begin position="123"/>
        <end position="146"/>
    </location>
</feature>